<protein>
    <submittedName>
        <fullName evidence="1">Uncharacterized protein</fullName>
    </submittedName>
</protein>
<dbReference type="AlphaFoldDB" id="R7RRU7"/>
<dbReference type="EMBL" id="CAVN010000100">
    <property type="protein sequence ID" value="CDF58789.1"/>
    <property type="molecule type" value="Genomic_DNA"/>
</dbReference>
<dbReference type="HOGENOM" id="CLU_3297844_0_0_9"/>
<accession>R7RRU7</accession>
<dbReference type="Proteomes" id="UP000014923">
    <property type="component" value="Unassembled WGS sequence"/>
</dbReference>
<keyword evidence="2" id="KW-1185">Reference proteome</keyword>
<proteinExistence type="predicted"/>
<reference evidence="1" key="1">
    <citation type="submission" date="2013-03" db="EMBL/GenBank/DDBJ databases">
        <title>Draft genome sequence of the hydrogen-ethanol-producing anaerobic alkalithermophilic Caloramator celere.</title>
        <authorList>
            <person name="Ciranna A."/>
            <person name="Larjo A."/>
            <person name="Kivisto A."/>
            <person name="Santala V."/>
            <person name="Roos C."/>
            <person name="Karp M."/>
        </authorList>
    </citation>
    <scope>NUCLEOTIDE SEQUENCE [LARGE SCALE GENOMIC DNA]</scope>
    <source>
        <strain evidence="1">DSM 8682</strain>
    </source>
</reference>
<comment type="caution">
    <text evidence="1">The sequence shown here is derived from an EMBL/GenBank/DDBJ whole genome shotgun (WGS) entry which is preliminary data.</text>
</comment>
<evidence type="ECO:0000313" key="1">
    <source>
        <dbReference type="EMBL" id="CDF58789.1"/>
    </source>
</evidence>
<name>R7RRU7_9CLOT</name>
<evidence type="ECO:0000313" key="2">
    <source>
        <dbReference type="Proteomes" id="UP000014923"/>
    </source>
</evidence>
<organism evidence="1 2">
    <name type="scientific">Thermobrachium celere DSM 8682</name>
    <dbReference type="NCBI Taxonomy" id="941824"/>
    <lineage>
        <taxon>Bacteria</taxon>
        <taxon>Bacillati</taxon>
        <taxon>Bacillota</taxon>
        <taxon>Clostridia</taxon>
        <taxon>Eubacteriales</taxon>
        <taxon>Clostridiaceae</taxon>
        <taxon>Thermobrachium</taxon>
    </lineage>
</organism>
<sequence>MHIIKVPLFFTKILKLIEYYENTIIRIGEAENVINLTMGG</sequence>
<gene>
    <name evidence="1" type="ORF">TCEL_01008</name>
</gene>